<evidence type="ECO:0000313" key="3">
    <source>
        <dbReference type="Proteomes" id="UP000000328"/>
    </source>
</evidence>
<feature type="domain" description="Cas3 C-terminal" evidence="1">
    <location>
        <begin position="10"/>
        <end position="99"/>
    </location>
</feature>
<dbReference type="Pfam" id="PF18395">
    <property type="entry name" value="Cas3_C"/>
    <property type="match status" value="1"/>
</dbReference>
<proteinExistence type="predicted"/>
<dbReference type="PATRIC" id="fig|749927.5.peg.6050"/>
<dbReference type="GeneID" id="92873482"/>
<dbReference type="OrthoDB" id="3699262at2"/>
<evidence type="ECO:0000259" key="1">
    <source>
        <dbReference type="Pfam" id="PF18395"/>
    </source>
</evidence>
<evidence type="ECO:0000313" key="2">
    <source>
        <dbReference type="EMBL" id="ADJ47560.1"/>
    </source>
</evidence>
<name>A0A0H3D974_AMYMU</name>
<protein>
    <recommendedName>
        <fullName evidence="1">Cas3 C-terminal domain-containing protein</fullName>
    </recommendedName>
</protein>
<dbReference type="RefSeq" id="WP_013227615.1">
    <property type="nucleotide sequence ID" value="NC_014318.1"/>
</dbReference>
<dbReference type="HOGENOM" id="CLU_2217481_0_0_11"/>
<sequence>MTGGDDELAELSVRVVLYRRDQDGELKPVYPDSDGLLESATVLAAPINVPAAVVRALLDSEVPADFAADPWLNRHRALVFTDGQCRVAGYELRYHDKFGVYASEET</sequence>
<dbReference type="EMBL" id="CP002000">
    <property type="protein sequence ID" value="ADJ47560.1"/>
    <property type="molecule type" value="Genomic_DNA"/>
</dbReference>
<accession>A0A0H3D974</accession>
<reference evidence="2 3" key="1">
    <citation type="journal article" date="2010" name="Cell Res.">
        <title>Complete genome sequence of the rifamycin SV-producing Amycolatopsis mediterranei U32 revealed its genetic characteristics in phylogeny and metabolism.</title>
        <authorList>
            <person name="Zhao W."/>
            <person name="Zhong Y."/>
            <person name="Yuan H."/>
            <person name="Wang J."/>
            <person name="Zheng H."/>
            <person name="Wang Y."/>
            <person name="Cen X."/>
            <person name="Xu F."/>
            <person name="Bai J."/>
            <person name="Han X."/>
            <person name="Lu G."/>
            <person name="Zhu Y."/>
            <person name="Shao Z."/>
            <person name="Yan H."/>
            <person name="Li C."/>
            <person name="Peng N."/>
            <person name="Zhang Z."/>
            <person name="Zhang Y."/>
            <person name="Lin W."/>
            <person name="Fan Y."/>
            <person name="Qin Z."/>
            <person name="Hu Y."/>
            <person name="Zhu B."/>
            <person name="Wang S."/>
            <person name="Ding X."/>
            <person name="Zhao G.P."/>
        </authorList>
    </citation>
    <scope>NUCLEOTIDE SEQUENCE [LARGE SCALE GENOMIC DNA]</scope>
    <source>
        <strain evidence="3">U-32</strain>
    </source>
</reference>
<organism evidence="2 3">
    <name type="scientific">Amycolatopsis mediterranei (strain U-32)</name>
    <dbReference type="NCBI Taxonomy" id="749927"/>
    <lineage>
        <taxon>Bacteria</taxon>
        <taxon>Bacillati</taxon>
        <taxon>Actinomycetota</taxon>
        <taxon>Actinomycetes</taxon>
        <taxon>Pseudonocardiales</taxon>
        <taxon>Pseudonocardiaceae</taxon>
        <taxon>Amycolatopsis</taxon>
    </lineage>
</organism>
<dbReference type="InterPro" id="IPR041372">
    <property type="entry name" value="Cas3_C"/>
</dbReference>
<dbReference type="AlphaFoldDB" id="A0A0H3D974"/>
<dbReference type="Proteomes" id="UP000000328">
    <property type="component" value="Chromosome"/>
</dbReference>
<gene>
    <name evidence="2" type="ordered locus">AMED_5813</name>
</gene>
<dbReference type="KEGG" id="amd:AMED_5813"/>